<keyword evidence="2" id="KW-1185">Reference proteome</keyword>
<reference evidence="1" key="1">
    <citation type="submission" date="2020-05" db="EMBL/GenBank/DDBJ databases">
        <title>WGS assembly of Panicum virgatum.</title>
        <authorList>
            <person name="Lovell J.T."/>
            <person name="Jenkins J."/>
            <person name="Shu S."/>
            <person name="Juenger T.E."/>
            <person name="Schmutz J."/>
        </authorList>
    </citation>
    <scope>NUCLEOTIDE SEQUENCE</scope>
    <source>
        <strain evidence="1">AP13</strain>
    </source>
</reference>
<dbReference type="Proteomes" id="UP000823388">
    <property type="component" value="Chromosome 1K"/>
</dbReference>
<comment type="caution">
    <text evidence="1">The sequence shown here is derived from an EMBL/GenBank/DDBJ whole genome shotgun (WGS) entry which is preliminary data.</text>
</comment>
<protein>
    <submittedName>
        <fullName evidence="1">Uncharacterized protein</fullName>
    </submittedName>
</protein>
<dbReference type="AlphaFoldDB" id="A0A8T0XBC1"/>
<name>A0A8T0XBC1_PANVG</name>
<evidence type="ECO:0000313" key="2">
    <source>
        <dbReference type="Proteomes" id="UP000823388"/>
    </source>
</evidence>
<organism evidence="1 2">
    <name type="scientific">Panicum virgatum</name>
    <name type="common">Blackwell switchgrass</name>
    <dbReference type="NCBI Taxonomy" id="38727"/>
    <lineage>
        <taxon>Eukaryota</taxon>
        <taxon>Viridiplantae</taxon>
        <taxon>Streptophyta</taxon>
        <taxon>Embryophyta</taxon>
        <taxon>Tracheophyta</taxon>
        <taxon>Spermatophyta</taxon>
        <taxon>Magnoliopsida</taxon>
        <taxon>Liliopsida</taxon>
        <taxon>Poales</taxon>
        <taxon>Poaceae</taxon>
        <taxon>PACMAD clade</taxon>
        <taxon>Panicoideae</taxon>
        <taxon>Panicodae</taxon>
        <taxon>Paniceae</taxon>
        <taxon>Panicinae</taxon>
        <taxon>Panicum</taxon>
        <taxon>Panicum sect. Hiantes</taxon>
    </lineage>
</organism>
<proteinExistence type="predicted"/>
<dbReference type="EMBL" id="CM029037">
    <property type="protein sequence ID" value="KAG2657370.1"/>
    <property type="molecule type" value="Genomic_DNA"/>
</dbReference>
<gene>
    <name evidence="1" type="ORF">PVAP13_1KG181354</name>
</gene>
<evidence type="ECO:0000313" key="1">
    <source>
        <dbReference type="EMBL" id="KAG2657370.1"/>
    </source>
</evidence>
<accession>A0A8T0XBC1</accession>
<sequence length="103" mass="12189">MMDNIDEVSDKRIKVLKEIEKDKVRVVRAYNKRVKDKSFQVGDLVWKTILPLGMKSNKFGKWSPSWESPYRIVKVIFGNSYMMETLQGDCLPRAINVRYLKKY</sequence>